<name>A0ABV7KWE2_9PROT</name>
<organism evidence="5 6">
    <name type="scientific">Marinibaculum pumilum</name>
    <dbReference type="NCBI Taxonomy" id="1766165"/>
    <lineage>
        <taxon>Bacteria</taxon>
        <taxon>Pseudomonadati</taxon>
        <taxon>Pseudomonadota</taxon>
        <taxon>Alphaproteobacteria</taxon>
        <taxon>Rhodospirillales</taxon>
        <taxon>Rhodospirillaceae</taxon>
        <taxon>Marinibaculum</taxon>
    </lineage>
</organism>
<evidence type="ECO:0000256" key="3">
    <source>
        <dbReference type="ARBA" id="ARBA00022801"/>
    </source>
</evidence>
<dbReference type="CDD" id="cd06558">
    <property type="entry name" value="crotonase-like"/>
    <property type="match status" value="1"/>
</dbReference>
<dbReference type="InterPro" id="IPR045004">
    <property type="entry name" value="ECH_dom"/>
</dbReference>
<dbReference type="GO" id="GO:0016787">
    <property type="term" value="F:hydrolase activity"/>
    <property type="evidence" value="ECO:0007669"/>
    <property type="project" value="UniProtKB-KW"/>
</dbReference>
<accession>A0ABV7KWE2</accession>
<comment type="caution">
    <text evidence="5">The sequence shown here is derived from an EMBL/GenBank/DDBJ whole genome shotgun (WGS) entry which is preliminary data.</text>
</comment>
<dbReference type="InterPro" id="IPR029045">
    <property type="entry name" value="ClpP/crotonase-like_dom_sf"/>
</dbReference>
<evidence type="ECO:0000259" key="4">
    <source>
        <dbReference type="Pfam" id="PF16113"/>
    </source>
</evidence>
<dbReference type="SUPFAM" id="SSF52096">
    <property type="entry name" value="ClpP/crotonase"/>
    <property type="match status" value="1"/>
</dbReference>
<evidence type="ECO:0000313" key="5">
    <source>
        <dbReference type="EMBL" id="MFC3226610.1"/>
    </source>
</evidence>
<dbReference type="PANTHER" id="PTHR43176:SF3">
    <property type="entry name" value="3-HYDROXYISOBUTYRYL-COA HYDROLASE, MITOCHONDRIAL"/>
    <property type="match status" value="1"/>
</dbReference>
<dbReference type="PANTHER" id="PTHR43176">
    <property type="entry name" value="3-HYDROXYISOBUTYRYL-COA HYDROLASE-RELATED"/>
    <property type="match status" value="1"/>
</dbReference>
<dbReference type="EC" id="3.1.2.4" evidence="2"/>
<dbReference type="EMBL" id="JBHRTR010000015">
    <property type="protein sequence ID" value="MFC3226610.1"/>
    <property type="molecule type" value="Genomic_DNA"/>
</dbReference>
<dbReference type="RefSeq" id="WP_379898653.1">
    <property type="nucleotide sequence ID" value="NZ_JBHRTR010000015.1"/>
</dbReference>
<dbReference type="InterPro" id="IPR032259">
    <property type="entry name" value="HIBYL-CoA-H"/>
</dbReference>
<keyword evidence="3 5" id="KW-0378">Hydrolase</keyword>
<dbReference type="NCBIfam" id="NF004127">
    <property type="entry name" value="PRK05617.1"/>
    <property type="match status" value="1"/>
</dbReference>
<reference evidence="6" key="1">
    <citation type="journal article" date="2019" name="Int. J. Syst. Evol. Microbiol.">
        <title>The Global Catalogue of Microorganisms (GCM) 10K type strain sequencing project: providing services to taxonomists for standard genome sequencing and annotation.</title>
        <authorList>
            <consortium name="The Broad Institute Genomics Platform"/>
            <consortium name="The Broad Institute Genome Sequencing Center for Infectious Disease"/>
            <person name="Wu L."/>
            <person name="Ma J."/>
        </authorList>
    </citation>
    <scope>NUCLEOTIDE SEQUENCE [LARGE SCALE GENOMIC DNA]</scope>
    <source>
        <strain evidence="6">KCTC 42964</strain>
    </source>
</reference>
<evidence type="ECO:0000313" key="6">
    <source>
        <dbReference type="Proteomes" id="UP001595528"/>
    </source>
</evidence>
<comment type="catalytic activity">
    <reaction evidence="1">
        <text>3-hydroxy-2-methylpropanoyl-CoA + H2O = 3-hydroxy-2-methylpropanoate + CoA + H(+)</text>
        <dbReference type="Rhea" id="RHEA:20888"/>
        <dbReference type="ChEBI" id="CHEBI:11805"/>
        <dbReference type="ChEBI" id="CHEBI:15377"/>
        <dbReference type="ChEBI" id="CHEBI:15378"/>
        <dbReference type="ChEBI" id="CHEBI:57287"/>
        <dbReference type="ChEBI" id="CHEBI:57340"/>
        <dbReference type="EC" id="3.1.2.4"/>
    </reaction>
</comment>
<dbReference type="Gene3D" id="3.90.226.10">
    <property type="entry name" value="2-enoyl-CoA Hydratase, Chain A, domain 1"/>
    <property type="match status" value="1"/>
</dbReference>
<feature type="domain" description="Enoyl-CoA hydratase/isomerase" evidence="4">
    <location>
        <begin position="17"/>
        <end position="341"/>
    </location>
</feature>
<dbReference type="Proteomes" id="UP001595528">
    <property type="component" value="Unassembled WGS sequence"/>
</dbReference>
<evidence type="ECO:0000256" key="2">
    <source>
        <dbReference type="ARBA" id="ARBA00011915"/>
    </source>
</evidence>
<protein>
    <recommendedName>
        <fullName evidence="2">3-hydroxyisobutyryl-CoA hydrolase</fullName>
        <ecNumber evidence="2">3.1.2.4</ecNumber>
    </recommendedName>
</protein>
<proteinExistence type="predicted"/>
<sequence>MSESSEEILFSAEGGVGHVLMNRPQALNALTYDMCVAFRRQLAAWAEDPAIGCVVVEGAGDRAFCAGGDIRRLHDEGRAGGSYPRDFYGEEYLGNSAIHHFPKPYIALMDGIVMGGGVGWSVHGGHRVITQKTLFAMPETGIGLFPDVGGSFFMPRLEGELGMYLALTGNRLKAADTLAAGIGTIYVPQERLPEVLAALRAAGPRSKAEVADVLRGFGAFPGEAELPAYRARIDRHFAHDSVEAILDSLEGESDEWAKEVAKTLRTKSPTSLKVTFRQMRQGAKLDFDACMRMEWRMVNEVMRNHDFYEGVRAVIIDKDQKPAWKPASVEEVSKEAVDAYFAARPGDELPLGSAG</sequence>
<dbReference type="Pfam" id="PF16113">
    <property type="entry name" value="ECH_2"/>
    <property type="match status" value="1"/>
</dbReference>
<gene>
    <name evidence="5" type="ORF">ACFOGJ_05170</name>
</gene>
<keyword evidence="6" id="KW-1185">Reference proteome</keyword>
<evidence type="ECO:0000256" key="1">
    <source>
        <dbReference type="ARBA" id="ARBA00001709"/>
    </source>
</evidence>